<evidence type="ECO:0000259" key="2">
    <source>
        <dbReference type="Pfam" id="PF07331"/>
    </source>
</evidence>
<name>A0ABQ4SNW8_9HYPH</name>
<evidence type="ECO:0000313" key="3">
    <source>
        <dbReference type="EMBL" id="GJE03381.1"/>
    </source>
</evidence>
<evidence type="ECO:0000313" key="4">
    <source>
        <dbReference type="Proteomes" id="UP001055153"/>
    </source>
</evidence>
<keyword evidence="4" id="KW-1185">Reference proteome</keyword>
<feature type="transmembrane region" description="Helical" evidence="1">
    <location>
        <begin position="34"/>
        <end position="54"/>
    </location>
</feature>
<organism evidence="3 4">
    <name type="scientific">Methylobacterium isbiliense</name>
    <dbReference type="NCBI Taxonomy" id="315478"/>
    <lineage>
        <taxon>Bacteria</taxon>
        <taxon>Pseudomonadati</taxon>
        <taxon>Pseudomonadota</taxon>
        <taxon>Alphaproteobacteria</taxon>
        <taxon>Hyphomicrobiales</taxon>
        <taxon>Methylobacteriaceae</taxon>
        <taxon>Methylobacterium</taxon>
    </lineage>
</organism>
<proteinExistence type="predicted"/>
<keyword evidence="1" id="KW-1133">Transmembrane helix</keyword>
<dbReference type="Proteomes" id="UP001055153">
    <property type="component" value="Unassembled WGS sequence"/>
</dbReference>
<evidence type="ECO:0000256" key="1">
    <source>
        <dbReference type="SAM" id="Phobius"/>
    </source>
</evidence>
<feature type="domain" description="DUF1468" evidence="2">
    <location>
        <begin position="2"/>
        <end position="144"/>
    </location>
</feature>
<accession>A0ABQ4SNW8</accession>
<dbReference type="InterPro" id="IPR009936">
    <property type="entry name" value="DUF1468"/>
</dbReference>
<protein>
    <recommendedName>
        <fullName evidence="2">DUF1468 domain-containing protein</fullName>
    </recommendedName>
</protein>
<feature type="transmembrane region" description="Helical" evidence="1">
    <location>
        <begin position="63"/>
        <end position="82"/>
    </location>
</feature>
<comment type="caution">
    <text evidence="3">The sequence shown here is derived from an EMBL/GenBank/DDBJ whole genome shotgun (WGS) entry which is preliminary data.</text>
</comment>
<dbReference type="EMBL" id="BPQQ01000075">
    <property type="protein sequence ID" value="GJE03381.1"/>
    <property type="molecule type" value="Genomic_DNA"/>
</dbReference>
<feature type="transmembrane region" description="Helical" evidence="1">
    <location>
        <begin position="120"/>
        <end position="143"/>
    </location>
</feature>
<feature type="transmembrane region" description="Helical" evidence="1">
    <location>
        <begin position="94"/>
        <end position="113"/>
    </location>
</feature>
<dbReference type="RefSeq" id="WP_238240779.1">
    <property type="nucleotide sequence ID" value="NZ_BPQQ01000075.1"/>
</dbReference>
<reference evidence="3" key="2">
    <citation type="submission" date="2021-08" db="EMBL/GenBank/DDBJ databases">
        <authorList>
            <person name="Tani A."/>
            <person name="Ola A."/>
            <person name="Ogura Y."/>
            <person name="Katsura K."/>
            <person name="Hayashi T."/>
        </authorList>
    </citation>
    <scope>NUCLEOTIDE SEQUENCE</scope>
    <source>
        <strain evidence="3">DSM 17168</strain>
    </source>
</reference>
<keyword evidence="1" id="KW-0812">Transmembrane</keyword>
<dbReference type="Pfam" id="PF07331">
    <property type="entry name" value="TctB"/>
    <property type="match status" value="1"/>
</dbReference>
<reference evidence="3" key="1">
    <citation type="journal article" date="2021" name="Front. Microbiol.">
        <title>Comprehensive Comparative Genomics and Phenotyping of Methylobacterium Species.</title>
        <authorList>
            <person name="Alessa O."/>
            <person name="Ogura Y."/>
            <person name="Fujitani Y."/>
            <person name="Takami H."/>
            <person name="Hayashi T."/>
            <person name="Sahin N."/>
            <person name="Tani A."/>
        </authorList>
    </citation>
    <scope>NUCLEOTIDE SEQUENCE</scope>
    <source>
        <strain evidence="3">DSM 17168</strain>
    </source>
</reference>
<keyword evidence="1" id="KW-0472">Membrane</keyword>
<gene>
    <name evidence="3" type="ORF">GMJLKIPL_5335</name>
</gene>
<sequence>MGGLILVGLAALALYLTADLSQGTLRSMGPGMVPRALAVGLGLCGLALVGAGLVRPGHPLERFSLRGPVVILLAIAAFALTIRPFALGGITTPGLGLLGAGPLTVLIGGYATAEARLRELLALGFGLTAFAMLLFGDLLNLPIPMFPEAYAALFPTGWSQDGRLRATAGLLGGAALALLLVGPRRPVAQPDVAGGA</sequence>
<feature type="transmembrane region" description="Helical" evidence="1">
    <location>
        <begin position="163"/>
        <end position="181"/>
    </location>
</feature>